<evidence type="ECO:0000259" key="2">
    <source>
        <dbReference type="Pfam" id="PF08241"/>
    </source>
</evidence>
<keyword evidence="1" id="KW-1133">Transmembrane helix</keyword>
<dbReference type="InterPro" id="IPR027625">
    <property type="entry name" value="OvoA_Cterm"/>
</dbReference>
<dbReference type="InterPro" id="IPR013216">
    <property type="entry name" value="Methyltransf_11"/>
</dbReference>
<dbReference type="PANTHER" id="PTHR45445">
    <property type="match status" value="1"/>
</dbReference>
<evidence type="ECO:0000313" key="3">
    <source>
        <dbReference type="EnsemblMetazoa" id="Aqu2.1.37181_001"/>
    </source>
</evidence>
<dbReference type="EnsemblMetazoa" id="XM_003385065.3">
    <property type="protein sequence ID" value="XP_003385113.2"/>
    <property type="gene ID" value="LOC100638892"/>
</dbReference>
<dbReference type="eggNOG" id="ENOG502QSAN">
    <property type="taxonomic scope" value="Eukaryota"/>
</dbReference>
<sequence length="298" mass="33601">MFLLSVYYNMDTSKTALAVLCGAVGGCILGAGYMLWRGHHHGHGHGPFTQGEFENIWAHTQYGEEEKELLEKTISFKEGLEYYSKIFELCSKYKNESITSRALDIGCSLGRTTFDLALLFNEVIGIDTSVSSIEKANKIKEEGQIAYKFLIEGEITKDYVGKVNPDIDRSRVSFIVGDACDLPSDLGQFGMIIILNALHHFPDPKKFLLNVHKLLVSGGILIIDEMYVWHDMLGLPKDRWVSGYVKENGEEVLGIDGLKNILSESFELLETKEIPSITRWKTRMCMIGFSEGTVWKRK</sequence>
<reference evidence="4" key="1">
    <citation type="journal article" date="2010" name="Nature">
        <title>The Amphimedon queenslandica genome and the evolution of animal complexity.</title>
        <authorList>
            <person name="Srivastava M."/>
            <person name="Simakov O."/>
            <person name="Chapman J."/>
            <person name="Fahey B."/>
            <person name="Gauthier M.E."/>
            <person name="Mitros T."/>
            <person name="Richards G.S."/>
            <person name="Conaco C."/>
            <person name="Dacre M."/>
            <person name="Hellsten U."/>
            <person name="Larroux C."/>
            <person name="Putnam N.H."/>
            <person name="Stanke M."/>
            <person name="Adamska M."/>
            <person name="Darling A."/>
            <person name="Degnan S.M."/>
            <person name="Oakley T.H."/>
            <person name="Plachetzki D.C."/>
            <person name="Zhai Y."/>
            <person name="Adamski M."/>
            <person name="Calcino A."/>
            <person name="Cummins S.F."/>
            <person name="Goodstein D.M."/>
            <person name="Harris C."/>
            <person name="Jackson D.J."/>
            <person name="Leys S.P."/>
            <person name="Shu S."/>
            <person name="Woodcroft B.J."/>
            <person name="Vervoort M."/>
            <person name="Kosik K.S."/>
            <person name="Manning G."/>
            <person name="Degnan B.M."/>
            <person name="Rokhsar D.S."/>
        </authorList>
    </citation>
    <scope>NUCLEOTIDE SEQUENCE [LARGE SCALE GENOMIC DNA]</scope>
</reference>
<organism evidence="3">
    <name type="scientific">Amphimedon queenslandica</name>
    <name type="common">Sponge</name>
    <dbReference type="NCBI Taxonomy" id="400682"/>
    <lineage>
        <taxon>Eukaryota</taxon>
        <taxon>Metazoa</taxon>
        <taxon>Porifera</taxon>
        <taxon>Demospongiae</taxon>
        <taxon>Heteroscleromorpha</taxon>
        <taxon>Haplosclerida</taxon>
        <taxon>Niphatidae</taxon>
        <taxon>Amphimedon</taxon>
    </lineage>
</organism>
<name>A0A1X7VAY2_AMPQE</name>
<dbReference type="KEGG" id="aqu:100638892"/>
<dbReference type="OrthoDB" id="506498at2759"/>
<protein>
    <recommendedName>
        <fullName evidence="2">Methyltransferase type 11 domain-containing protein</fullName>
    </recommendedName>
</protein>
<dbReference type="Pfam" id="PF08241">
    <property type="entry name" value="Methyltransf_11"/>
    <property type="match status" value="1"/>
</dbReference>
<dbReference type="GO" id="GO:0008757">
    <property type="term" value="F:S-adenosylmethionine-dependent methyltransferase activity"/>
    <property type="evidence" value="ECO:0007669"/>
    <property type="project" value="InterPro"/>
</dbReference>
<keyword evidence="4" id="KW-1185">Reference proteome</keyword>
<evidence type="ECO:0000256" key="1">
    <source>
        <dbReference type="SAM" id="Phobius"/>
    </source>
</evidence>
<dbReference type="InParanoid" id="A0A1X7VAY2"/>
<accession>A0A1X7VAY2</accession>
<dbReference type="CDD" id="cd02440">
    <property type="entry name" value="AdoMet_MTases"/>
    <property type="match status" value="1"/>
</dbReference>
<dbReference type="SUPFAM" id="SSF53335">
    <property type="entry name" value="S-adenosyl-L-methionine-dependent methyltransferases"/>
    <property type="match status" value="1"/>
</dbReference>
<gene>
    <name evidence="3" type="primary">100638892</name>
</gene>
<keyword evidence="1" id="KW-0812">Transmembrane</keyword>
<dbReference type="InterPro" id="IPR029063">
    <property type="entry name" value="SAM-dependent_MTases_sf"/>
</dbReference>
<feature type="domain" description="Methyltransferase type 11" evidence="2">
    <location>
        <begin position="103"/>
        <end position="223"/>
    </location>
</feature>
<proteinExistence type="predicted"/>
<dbReference type="STRING" id="400682.A0A1X7VAY2"/>
<dbReference type="Gene3D" id="3.40.50.150">
    <property type="entry name" value="Vaccinia Virus protein VP39"/>
    <property type="match status" value="1"/>
</dbReference>
<dbReference type="NCBIfam" id="TIGR04345">
    <property type="entry name" value="ovoA_Cterm"/>
    <property type="match status" value="1"/>
</dbReference>
<feature type="transmembrane region" description="Helical" evidence="1">
    <location>
        <begin position="15"/>
        <end position="36"/>
    </location>
</feature>
<keyword evidence="1" id="KW-0472">Membrane</keyword>
<dbReference type="Proteomes" id="UP000007879">
    <property type="component" value="Unassembled WGS sequence"/>
</dbReference>
<evidence type="ECO:0000313" key="4">
    <source>
        <dbReference type="Proteomes" id="UP000007879"/>
    </source>
</evidence>
<dbReference type="AlphaFoldDB" id="A0A1X7VAY2"/>
<dbReference type="PANTHER" id="PTHR45445:SF2">
    <property type="entry name" value="METHYLTRANSFERASE TYPE 11 DOMAIN-CONTAINING PROTEIN"/>
    <property type="match status" value="1"/>
</dbReference>
<dbReference type="EnsemblMetazoa" id="Aqu2.1.37181_001">
    <property type="protein sequence ID" value="Aqu2.1.37181_001"/>
    <property type="gene ID" value="Aqu2.1.37181"/>
</dbReference>
<reference evidence="3" key="2">
    <citation type="submission" date="2017-05" db="UniProtKB">
        <authorList>
            <consortium name="EnsemblMetazoa"/>
        </authorList>
    </citation>
    <scope>IDENTIFICATION</scope>
</reference>